<protein>
    <submittedName>
        <fullName evidence="2">Uncharacterized protein</fullName>
    </submittedName>
</protein>
<organism evidence="2 3">
    <name type="scientific">Rhododendron simsii</name>
    <name type="common">Sims's rhododendron</name>
    <dbReference type="NCBI Taxonomy" id="118357"/>
    <lineage>
        <taxon>Eukaryota</taxon>
        <taxon>Viridiplantae</taxon>
        <taxon>Streptophyta</taxon>
        <taxon>Embryophyta</taxon>
        <taxon>Tracheophyta</taxon>
        <taxon>Spermatophyta</taxon>
        <taxon>Magnoliopsida</taxon>
        <taxon>eudicotyledons</taxon>
        <taxon>Gunneridae</taxon>
        <taxon>Pentapetalae</taxon>
        <taxon>asterids</taxon>
        <taxon>Ericales</taxon>
        <taxon>Ericaceae</taxon>
        <taxon>Ericoideae</taxon>
        <taxon>Rhodoreae</taxon>
        <taxon>Rhododendron</taxon>
    </lineage>
</organism>
<feature type="region of interest" description="Disordered" evidence="1">
    <location>
        <begin position="1"/>
        <end position="28"/>
    </location>
</feature>
<dbReference type="AlphaFoldDB" id="A0A834GAX3"/>
<evidence type="ECO:0000313" key="2">
    <source>
        <dbReference type="EMBL" id="KAF7130195.1"/>
    </source>
</evidence>
<dbReference type="OrthoDB" id="1838252at2759"/>
<accession>A0A834GAX3</accession>
<dbReference type="EMBL" id="WJXA01000010">
    <property type="protein sequence ID" value="KAF7130195.1"/>
    <property type="molecule type" value="Genomic_DNA"/>
</dbReference>
<reference evidence="2" key="1">
    <citation type="submission" date="2019-11" db="EMBL/GenBank/DDBJ databases">
        <authorList>
            <person name="Liu Y."/>
            <person name="Hou J."/>
            <person name="Li T.-Q."/>
            <person name="Guan C.-H."/>
            <person name="Wu X."/>
            <person name="Wu H.-Z."/>
            <person name="Ling F."/>
            <person name="Zhang R."/>
            <person name="Shi X.-G."/>
            <person name="Ren J.-P."/>
            <person name="Chen E.-F."/>
            <person name="Sun J.-M."/>
        </authorList>
    </citation>
    <scope>NUCLEOTIDE SEQUENCE</scope>
    <source>
        <strain evidence="2">Adult_tree_wgs_1</strain>
        <tissue evidence="2">Leaves</tissue>
    </source>
</reference>
<name>A0A834GAX3_RHOSS</name>
<comment type="caution">
    <text evidence="2">The sequence shown here is derived from an EMBL/GenBank/DDBJ whole genome shotgun (WGS) entry which is preliminary data.</text>
</comment>
<dbReference type="Proteomes" id="UP000626092">
    <property type="component" value="Unassembled WGS sequence"/>
</dbReference>
<keyword evidence="3" id="KW-1185">Reference proteome</keyword>
<gene>
    <name evidence="2" type="ORF">RHSIM_Rhsim10G0210200</name>
</gene>
<evidence type="ECO:0000256" key="1">
    <source>
        <dbReference type="SAM" id="MobiDB-lite"/>
    </source>
</evidence>
<proteinExistence type="predicted"/>
<sequence length="516" mass="58294">MADSRKGYKTAVPEEEMTSKEEAEDSETIGMYKRRARRKLQLQPTSDEEISIDKGSVMKVCSFMEPEPLNIAPNIELVLEHEVQRSQENTGREEGEMLEQLKLTKIGSVPVQNLDVQSLPTISSACDTGVREPIISAEVAEKLIEPNADVSVTDTIIAQPTVVQEDIVPLNKQIQCNVEVECQPTFMSSKHKDAVQSVLLQEMDAVPAENMSVISFSSDMIPQILDAEQGTDEQRNIGCEPLLLTEITEVQEKAQDTEVFASAGQEFATGKDPIALRLLVNEVNPELITTCSSELDLMLNKAKLYSESLSRSVTGFSESLTPSAFYELSEDTKKELESFFRMLEVPLAEIANNHSIAFSESVSRLIAKKVLPLSEHIRLEKFWATLSENLTTAAICQKQMKEKRDSIDQFANVSKDLDTMGNNIEHLKVKLHQIDMEEAELITRLGQLKEERKSLLTEKESINHKLANINYNEQEIEVMVSVARSTFLENQEMYNLIDNKWSYFKRLFMEFKSKIR</sequence>
<evidence type="ECO:0000313" key="3">
    <source>
        <dbReference type="Proteomes" id="UP000626092"/>
    </source>
</evidence>